<organism evidence="2 3">
    <name type="scientific">Streptomyces niveus</name>
    <name type="common">Streptomyces spheroides</name>
    <dbReference type="NCBI Taxonomy" id="193462"/>
    <lineage>
        <taxon>Bacteria</taxon>
        <taxon>Bacillati</taxon>
        <taxon>Actinomycetota</taxon>
        <taxon>Actinomycetes</taxon>
        <taxon>Kitasatosporales</taxon>
        <taxon>Streptomycetaceae</taxon>
        <taxon>Streptomyces</taxon>
    </lineage>
</organism>
<reference evidence="2" key="1">
    <citation type="submission" date="2022-10" db="EMBL/GenBank/DDBJ databases">
        <title>The complete genomes of actinobacterial strains from the NBC collection.</title>
        <authorList>
            <person name="Joergensen T.S."/>
            <person name="Alvarez Arevalo M."/>
            <person name="Sterndorff E.B."/>
            <person name="Faurdal D."/>
            <person name="Vuksanovic O."/>
            <person name="Mourched A.-S."/>
            <person name="Charusanti P."/>
            <person name="Shaw S."/>
            <person name="Blin K."/>
            <person name="Weber T."/>
        </authorList>
    </citation>
    <scope>NUCLEOTIDE SEQUENCE</scope>
    <source>
        <strain evidence="2">NBC_01432</strain>
    </source>
</reference>
<evidence type="ECO:0000256" key="1">
    <source>
        <dbReference type="SAM" id="MobiDB-lite"/>
    </source>
</evidence>
<name>A0ABZ2A978_STRNV</name>
<accession>A0ABZ2A978</accession>
<dbReference type="EMBL" id="CP109495">
    <property type="protein sequence ID" value="WUX55226.1"/>
    <property type="molecule type" value="Genomic_DNA"/>
</dbReference>
<evidence type="ECO:0000313" key="3">
    <source>
        <dbReference type="Proteomes" id="UP001432209"/>
    </source>
</evidence>
<evidence type="ECO:0008006" key="4">
    <source>
        <dbReference type="Google" id="ProtNLM"/>
    </source>
</evidence>
<gene>
    <name evidence="2" type="ORF">OG442_28920</name>
</gene>
<protein>
    <recommendedName>
        <fullName evidence="4">Tetracycline repressor TetR C-terminal domain-containing protein</fullName>
    </recommendedName>
</protein>
<sequence>MRSPSPARASRTRAEGQQRGEPEAGQGDTPQQYGSDQRGAAGAGLTHLGGAGELESDSPDTLFEFSLDVFVEGIAARARRRGPQS</sequence>
<proteinExistence type="predicted"/>
<feature type="compositionally biased region" description="Basic and acidic residues" evidence="1">
    <location>
        <begin position="12"/>
        <end position="22"/>
    </location>
</feature>
<dbReference type="Proteomes" id="UP001432209">
    <property type="component" value="Chromosome"/>
</dbReference>
<feature type="region of interest" description="Disordered" evidence="1">
    <location>
        <begin position="1"/>
        <end position="59"/>
    </location>
</feature>
<keyword evidence="3" id="KW-1185">Reference proteome</keyword>
<dbReference type="Gene3D" id="1.10.357.10">
    <property type="entry name" value="Tetracycline Repressor, domain 2"/>
    <property type="match status" value="1"/>
</dbReference>
<dbReference type="RefSeq" id="WP_329078895.1">
    <property type="nucleotide sequence ID" value="NZ_CP109495.1"/>
</dbReference>
<evidence type="ECO:0000313" key="2">
    <source>
        <dbReference type="EMBL" id="WUX55226.1"/>
    </source>
</evidence>